<protein>
    <submittedName>
        <fullName evidence="3">DNA-processing protein DprA</fullName>
    </submittedName>
</protein>
<dbReference type="EMBL" id="JALBUT010000007">
    <property type="protein sequence ID" value="MDX8415871.1"/>
    <property type="molecule type" value="Genomic_DNA"/>
</dbReference>
<proteinExistence type="inferred from homology"/>
<dbReference type="SUPFAM" id="SSF102405">
    <property type="entry name" value="MCP/YpsA-like"/>
    <property type="match status" value="1"/>
</dbReference>
<dbReference type="InterPro" id="IPR003488">
    <property type="entry name" value="DprA"/>
</dbReference>
<dbReference type="Gene3D" id="3.40.50.450">
    <property type="match status" value="1"/>
</dbReference>
<dbReference type="Pfam" id="PF02481">
    <property type="entry name" value="DNA_processg_A"/>
    <property type="match status" value="1"/>
</dbReference>
<keyword evidence="4" id="KW-1185">Reference proteome</keyword>
<dbReference type="PANTHER" id="PTHR43022:SF1">
    <property type="entry name" value="PROTEIN SMF"/>
    <property type="match status" value="1"/>
</dbReference>
<comment type="caution">
    <text evidence="3">The sequence shown here is derived from an EMBL/GenBank/DDBJ whole genome shotgun (WGS) entry which is preliminary data.</text>
</comment>
<dbReference type="InterPro" id="IPR057666">
    <property type="entry name" value="DrpA_SLOG"/>
</dbReference>
<evidence type="ECO:0000256" key="1">
    <source>
        <dbReference type="ARBA" id="ARBA00006525"/>
    </source>
</evidence>
<accession>A0ABU4WIM5</accession>
<dbReference type="NCBIfam" id="TIGR00732">
    <property type="entry name" value="dprA"/>
    <property type="match status" value="1"/>
</dbReference>
<organism evidence="3 4">
    <name type="scientific">Intestinicryptomonas porci</name>
    <dbReference type="NCBI Taxonomy" id="2926320"/>
    <lineage>
        <taxon>Bacteria</taxon>
        <taxon>Pseudomonadati</taxon>
        <taxon>Verrucomicrobiota</taxon>
        <taxon>Opitutia</taxon>
        <taxon>Opitutales</taxon>
        <taxon>Intestinicryptomonaceae</taxon>
        <taxon>Intestinicryptomonas</taxon>
    </lineage>
</organism>
<feature type="domain" description="Smf/DprA SLOG" evidence="2">
    <location>
        <begin position="80"/>
        <end position="287"/>
    </location>
</feature>
<evidence type="ECO:0000313" key="3">
    <source>
        <dbReference type="EMBL" id="MDX8415871.1"/>
    </source>
</evidence>
<dbReference type="InterPro" id="IPR010994">
    <property type="entry name" value="RuvA_2-like"/>
</dbReference>
<dbReference type="SUPFAM" id="SSF47781">
    <property type="entry name" value="RuvA domain 2-like"/>
    <property type="match status" value="1"/>
</dbReference>
<sequence length="368" mass="39337">MTDLAESYLRLSLIPNVGATTIKKLISKFGSPIDALKASRSDVMQLERVGAKIADAFVEGRDKVDIDLAKRKLKAFNADYVCIDDGRYPQLLRTIYDAPVGLYVAGNADLNAPSIAIVGCRNCSIYGSLVARKFGAGLGSLGLTVVSGLARGIDSFAHQGALDVKAKTVAVLGCGIDIVYPPENVDLYRRIIETGAVISEYPFGTRADRQTFPMRNRIIAGMTSATLLVESDIRGGGMITARLACDNGRDVFAIPGRIDSPTSAGCHLMISEGARLATCVEDIASELGYAGQFELGLRNSENAKKFNFEEGSAEASVYSVLSKGDALAADEISVLAKLSMPEVLSVMLSLELSKAVKKRADGRWEKNI</sequence>
<comment type="similarity">
    <text evidence="1">Belongs to the DprA/Smf family.</text>
</comment>
<evidence type="ECO:0000313" key="4">
    <source>
        <dbReference type="Proteomes" id="UP001275932"/>
    </source>
</evidence>
<gene>
    <name evidence="3" type="primary">dprA</name>
    <name evidence="3" type="ORF">MOX91_06750</name>
</gene>
<reference evidence="3 4" key="1">
    <citation type="submission" date="2022-03" db="EMBL/GenBank/DDBJ databases">
        <title>Novel taxa within the pig intestine.</title>
        <authorList>
            <person name="Wylensek D."/>
            <person name="Bishof K."/>
            <person name="Afrizal A."/>
            <person name="Clavel T."/>
        </authorList>
    </citation>
    <scope>NUCLEOTIDE SEQUENCE [LARGE SCALE GENOMIC DNA]</scope>
    <source>
        <strain evidence="3 4">CLA-KB-P66</strain>
    </source>
</reference>
<dbReference type="Proteomes" id="UP001275932">
    <property type="component" value="Unassembled WGS sequence"/>
</dbReference>
<dbReference type="PANTHER" id="PTHR43022">
    <property type="entry name" value="PROTEIN SMF"/>
    <property type="match status" value="1"/>
</dbReference>
<evidence type="ECO:0000259" key="2">
    <source>
        <dbReference type="Pfam" id="PF02481"/>
    </source>
</evidence>
<dbReference type="RefSeq" id="WP_370397324.1">
    <property type="nucleotide sequence ID" value="NZ_JALBUT010000007.1"/>
</dbReference>
<name>A0ABU4WIM5_9BACT</name>